<proteinExistence type="predicted"/>
<evidence type="ECO:0000313" key="2">
    <source>
        <dbReference type="Proteomes" id="UP001432163"/>
    </source>
</evidence>
<reference evidence="1" key="1">
    <citation type="submission" date="2023-11" db="EMBL/GenBank/DDBJ databases">
        <title>Complete genome sequence of Vibrio virus vB_VpM-pA2SJ1.</title>
        <authorList>
            <person name="Lim S.J."/>
            <person name="Park S.Y."/>
            <person name="Kim J.H."/>
        </authorList>
    </citation>
    <scope>NUCLEOTIDE SEQUENCE</scope>
</reference>
<organism evidence="1 2">
    <name type="scientific">Vibrio phage vB_VpM-pA2SJ1</name>
    <dbReference type="NCBI Taxonomy" id="3095964"/>
    <lineage>
        <taxon>Viruses</taxon>
        <taxon>Duplodnaviria</taxon>
        <taxon>Heunggongvirae</taxon>
        <taxon>Uroviricota</taxon>
        <taxon>Caudoviricetes</taxon>
    </lineage>
</organism>
<protein>
    <submittedName>
        <fullName evidence="1">Uncharacterized protein</fullName>
    </submittedName>
</protein>
<name>A0AAX4J5D7_9CAUD</name>
<sequence>MSKYITLPGMPLGVGYSHCVVTEPSKDQRDNGYEFGSVLCSCPNEENADQIAKAMNLANSQRMTIGISVTDIDAFKGLVDALAANSDQLPEPVVNELNKLLAGDE</sequence>
<accession>A0AAX4J5D7</accession>
<dbReference type="EMBL" id="OR813779">
    <property type="protein sequence ID" value="WRQ13094.1"/>
    <property type="molecule type" value="Genomic_DNA"/>
</dbReference>
<evidence type="ECO:0000313" key="1">
    <source>
        <dbReference type="EMBL" id="WRQ13094.1"/>
    </source>
</evidence>
<dbReference type="Proteomes" id="UP001432163">
    <property type="component" value="Segment"/>
</dbReference>